<keyword evidence="3" id="KW-0285">Flavoprotein</keyword>
<dbReference type="Proteomes" id="UP001330812">
    <property type="component" value="Chromosome"/>
</dbReference>
<evidence type="ECO:0000259" key="5">
    <source>
        <dbReference type="PROSITE" id="PS00624"/>
    </source>
</evidence>
<dbReference type="Gene3D" id="3.50.50.60">
    <property type="entry name" value="FAD/NAD(P)-binding domain"/>
    <property type="match status" value="1"/>
</dbReference>
<dbReference type="PANTHER" id="PTHR11552">
    <property type="entry name" value="GLUCOSE-METHANOL-CHOLINE GMC OXIDOREDUCTASE"/>
    <property type="match status" value="1"/>
</dbReference>
<evidence type="ECO:0000313" key="6">
    <source>
        <dbReference type="EMBL" id="WSE34613.1"/>
    </source>
</evidence>
<gene>
    <name evidence="6" type="ORF">VSH64_21440</name>
</gene>
<name>A0ABZ1ILN8_9PSEU</name>
<reference evidence="6 7" key="1">
    <citation type="journal article" date="2015" name="Int. J. Syst. Evol. Microbiol.">
        <title>Amycolatopsis rhabdoformis sp. nov., an actinomycete isolated from a tropical forest soil.</title>
        <authorList>
            <person name="Souza W.R."/>
            <person name="Silva R.E."/>
            <person name="Goodfellow M."/>
            <person name="Busarakam K."/>
            <person name="Figueiro F.S."/>
            <person name="Ferreira D."/>
            <person name="Rodrigues-Filho E."/>
            <person name="Moraes L.A.B."/>
            <person name="Zucchi T.D."/>
        </authorList>
    </citation>
    <scope>NUCLEOTIDE SEQUENCE [LARGE SCALE GENOMIC DNA]</scope>
    <source>
        <strain evidence="6 7">NCIMB 14900</strain>
    </source>
</reference>
<dbReference type="Pfam" id="PF00732">
    <property type="entry name" value="GMC_oxred_N"/>
    <property type="match status" value="1"/>
</dbReference>
<protein>
    <submittedName>
        <fullName evidence="6">GMC family oxidoreductase N-terminal domain-containing protein</fullName>
    </submittedName>
</protein>
<sequence length="504" mass="52285">MKYDYVVVGGGTAGSVLATRLSEDAATTVLLLEAGPATGPDVMAVPPAWPALLGSAVDWNFHTTPQHGLLGTQLPYPRGRTLGGSSSINAMAHLRGHPAGYDAWGVDGWRFDDLLPYFRRSETAAAGRDPKYRGTDGPMRVGPPPVRHPLAGAALAAVRERGFAETPDLNGAEPEGATWLEMNIADGARQSAADAYLRPVLGRPNLTVVTGALVTRLVLAGTHCTGVEYRVGDSPDSAEAERSVVLTAGAVGSPHLLMLSGIGDPAELEKAGVTPRVALPGVGRNLQDHPLTGVVYSASRTMPDGANNHSDLVAAVRTAAGLEAPDLQLLFLDIPYFRPPLAGPTSGFTIGFSHLYPHSRGSVTLASADPTVAPIVDPALLRDPRDVAAMLAGLRLARHIGTAAALDPWRDQEVLPGPAATSPAQEEEFLRRSTGPYFHASGTCALGTGSAAVVDPTLAVHGVTGLRIADASVLPTLIGANTNATVLAVAEKAVDLLLGREAAR</sequence>
<dbReference type="PROSITE" id="PS00624">
    <property type="entry name" value="GMC_OXRED_2"/>
    <property type="match status" value="1"/>
</dbReference>
<organism evidence="6 7">
    <name type="scientific">Amycolatopsis rhabdoformis</name>
    <dbReference type="NCBI Taxonomy" id="1448059"/>
    <lineage>
        <taxon>Bacteria</taxon>
        <taxon>Bacillati</taxon>
        <taxon>Actinomycetota</taxon>
        <taxon>Actinomycetes</taxon>
        <taxon>Pseudonocardiales</taxon>
        <taxon>Pseudonocardiaceae</taxon>
        <taxon>Amycolatopsis</taxon>
    </lineage>
</organism>
<proteinExistence type="inferred from homology"/>
<feature type="domain" description="Glucose-methanol-choline oxidoreductase N-terminal" evidence="5">
    <location>
        <begin position="249"/>
        <end position="263"/>
    </location>
</feature>
<accession>A0ABZ1ILN8</accession>
<dbReference type="SUPFAM" id="SSF51905">
    <property type="entry name" value="FAD/NAD(P)-binding domain"/>
    <property type="match status" value="1"/>
</dbReference>
<comment type="similarity">
    <text evidence="2">Belongs to the GMC oxidoreductase family.</text>
</comment>
<comment type="cofactor">
    <cofactor evidence="1">
        <name>FAD</name>
        <dbReference type="ChEBI" id="CHEBI:57692"/>
    </cofactor>
</comment>
<dbReference type="Gene3D" id="3.30.560.10">
    <property type="entry name" value="Glucose Oxidase, domain 3"/>
    <property type="match status" value="1"/>
</dbReference>
<dbReference type="EMBL" id="CP142149">
    <property type="protein sequence ID" value="WSE34613.1"/>
    <property type="molecule type" value="Genomic_DNA"/>
</dbReference>
<dbReference type="InterPro" id="IPR036188">
    <property type="entry name" value="FAD/NAD-bd_sf"/>
</dbReference>
<dbReference type="PANTHER" id="PTHR11552:SF147">
    <property type="entry name" value="CHOLINE DEHYDROGENASE, MITOCHONDRIAL"/>
    <property type="match status" value="1"/>
</dbReference>
<keyword evidence="7" id="KW-1185">Reference proteome</keyword>
<keyword evidence="4" id="KW-0274">FAD</keyword>
<evidence type="ECO:0000256" key="4">
    <source>
        <dbReference type="ARBA" id="ARBA00022827"/>
    </source>
</evidence>
<evidence type="ECO:0000256" key="3">
    <source>
        <dbReference type="ARBA" id="ARBA00022630"/>
    </source>
</evidence>
<dbReference type="SUPFAM" id="SSF54373">
    <property type="entry name" value="FAD-linked reductases, C-terminal domain"/>
    <property type="match status" value="1"/>
</dbReference>
<dbReference type="RefSeq" id="WP_326837421.1">
    <property type="nucleotide sequence ID" value="NZ_CP142149.1"/>
</dbReference>
<dbReference type="PIRSF" id="PIRSF000137">
    <property type="entry name" value="Alcohol_oxidase"/>
    <property type="match status" value="1"/>
</dbReference>
<evidence type="ECO:0000313" key="7">
    <source>
        <dbReference type="Proteomes" id="UP001330812"/>
    </source>
</evidence>
<evidence type="ECO:0000256" key="1">
    <source>
        <dbReference type="ARBA" id="ARBA00001974"/>
    </source>
</evidence>
<dbReference type="InterPro" id="IPR007867">
    <property type="entry name" value="GMC_OxRtase_C"/>
</dbReference>
<dbReference type="InterPro" id="IPR012132">
    <property type="entry name" value="GMC_OxRdtase"/>
</dbReference>
<evidence type="ECO:0000256" key="2">
    <source>
        <dbReference type="ARBA" id="ARBA00010790"/>
    </source>
</evidence>
<dbReference type="Pfam" id="PF05199">
    <property type="entry name" value="GMC_oxred_C"/>
    <property type="match status" value="1"/>
</dbReference>
<dbReference type="InterPro" id="IPR000172">
    <property type="entry name" value="GMC_OxRdtase_N"/>
</dbReference>